<protein>
    <submittedName>
        <fullName evidence="3">Uncharacterized protein</fullName>
    </submittedName>
</protein>
<feature type="transmembrane region" description="Helical" evidence="2">
    <location>
        <begin position="35"/>
        <end position="52"/>
    </location>
</feature>
<feature type="transmembrane region" description="Helical" evidence="2">
    <location>
        <begin position="64"/>
        <end position="83"/>
    </location>
</feature>
<evidence type="ECO:0000256" key="1">
    <source>
        <dbReference type="SAM" id="MobiDB-lite"/>
    </source>
</evidence>
<sequence>MPRHCRHRCSQRNDPERRGPAHLTSRLELSKRLQLFLLLANLAVAVPVAIYIRATRTGSTHCLPGAFTCAATALAVTTYVAYIGKLRGGYKSAQFLKKVIVADAFCIVMQAFALANLGRVRSLGRNLKAYHHAAASAHPGKVDSGDALPSSCTLPKISLILTILVTISYIHTIARSTRLLASLRRQPTQSTTGDYRASNTDEKGPMPQPPTECGSAPGATHGLDTRIGDLFHDVGKRLHAHLIYGRWDIG</sequence>
<name>A0A2N3N463_9PEZI</name>
<feature type="region of interest" description="Disordered" evidence="1">
    <location>
        <begin position="1"/>
        <end position="21"/>
    </location>
</feature>
<gene>
    <name evidence="3" type="ORF">jhhlp_005792</name>
</gene>
<organism evidence="3 4">
    <name type="scientific">Lomentospora prolificans</name>
    <dbReference type="NCBI Taxonomy" id="41688"/>
    <lineage>
        <taxon>Eukaryota</taxon>
        <taxon>Fungi</taxon>
        <taxon>Dikarya</taxon>
        <taxon>Ascomycota</taxon>
        <taxon>Pezizomycotina</taxon>
        <taxon>Sordariomycetes</taxon>
        <taxon>Hypocreomycetidae</taxon>
        <taxon>Microascales</taxon>
        <taxon>Microascaceae</taxon>
        <taxon>Lomentospora</taxon>
    </lineage>
</organism>
<comment type="caution">
    <text evidence="3">The sequence shown here is derived from an EMBL/GenBank/DDBJ whole genome shotgun (WGS) entry which is preliminary data.</text>
</comment>
<dbReference type="InParanoid" id="A0A2N3N463"/>
<keyword evidence="2" id="KW-0812">Transmembrane</keyword>
<accession>A0A2N3N463</accession>
<proteinExistence type="predicted"/>
<dbReference type="AlphaFoldDB" id="A0A2N3N463"/>
<feature type="compositionally biased region" description="Basic residues" evidence="1">
    <location>
        <begin position="1"/>
        <end position="10"/>
    </location>
</feature>
<feature type="transmembrane region" description="Helical" evidence="2">
    <location>
        <begin position="95"/>
        <end position="115"/>
    </location>
</feature>
<evidence type="ECO:0000313" key="4">
    <source>
        <dbReference type="Proteomes" id="UP000233524"/>
    </source>
</evidence>
<keyword evidence="2" id="KW-1133">Transmembrane helix</keyword>
<dbReference type="VEuPathDB" id="FungiDB:jhhlp_005792"/>
<keyword evidence="4" id="KW-1185">Reference proteome</keyword>
<reference evidence="3 4" key="1">
    <citation type="journal article" date="2017" name="G3 (Bethesda)">
        <title>First Draft Genome Sequence of the Pathogenic Fungus Lomentospora prolificans (Formerly Scedosporium prolificans).</title>
        <authorList>
            <person name="Luo R."/>
            <person name="Zimin A."/>
            <person name="Workman R."/>
            <person name="Fan Y."/>
            <person name="Pertea G."/>
            <person name="Grossman N."/>
            <person name="Wear M.P."/>
            <person name="Jia B."/>
            <person name="Miller H."/>
            <person name="Casadevall A."/>
            <person name="Timp W."/>
            <person name="Zhang S.X."/>
            <person name="Salzberg S.L."/>
        </authorList>
    </citation>
    <scope>NUCLEOTIDE SEQUENCE [LARGE SCALE GENOMIC DNA]</scope>
    <source>
        <strain evidence="3 4">JHH-5317</strain>
    </source>
</reference>
<feature type="region of interest" description="Disordered" evidence="1">
    <location>
        <begin position="189"/>
        <end position="219"/>
    </location>
</feature>
<dbReference type="Proteomes" id="UP000233524">
    <property type="component" value="Unassembled WGS sequence"/>
</dbReference>
<keyword evidence="2" id="KW-0472">Membrane</keyword>
<evidence type="ECO:0000313" key="3">
    <source>
        <dbReference type="EMBL" id="PKS07192.1"/>
    </source>
</evidence>
<evidence type="ECO:0000256" key="2">
    <source>
        <dbReference type="SAM" id="Phobius"/>
    </source>
</evidence>
<dbReference type="EMBL" id="NLAX01000701">
    <property type="protein sequence ID" value="PKS07192.1"/>
    <property type="molecule type" value="Genomic_DNA"/>
</dbReference>
<dbReference type="OrthoDB" id="10608264at2759"/>